<reference evidence="4" key="1">
    <citation type="journal article" date="2021" name="BMC Genomics">
        <title>Chromosome-level genome assembly and manually-curated proteome of model necrotroph Parastagonospora nodorum Sn15 reveals a genome-wide trove of candidate effector homologs, and redundancy of virulence-related functions within an accessory chromosome.</title>
        <authorList>
            <person name="Bertazzoni S."/>
            <person name="Jones D.A.B."/>
            <person name="Phan H.T."/>
            <person name="Tan K.-C."/>
            <person name="Hane J.K."/>
        </authorList>
    </citation>
    <scope>NUCLEOTIDE SEQUENCE [LARGE SCALE GENOMIC DNA]</scope>
    <source>
        <strain evidence="4">SN15 / ATCC MYA-4574 / FGSC 10173)</strain>
    </source>
</reference>
<protein>
    <submittedName>
        <fullName evidence="3">Uncharacterized protein</fullName>
    </submittedName>
</protein>
<gene>
    <name evidence="3" type="ORF">JI435_029670</name>
</gene>
<evidence type="ECO:0000256" key="1">
    <source>
        <dbReference type="SAM" id="Coils"/>
    </source>
</evidence>
<name>A0A7U2EYI1_PHANO</name>
<keyword evidence="1" id="KW-0175">Coiled coil</keyword>
<dbReference type="AlphaFoldDB" id="A0A7U2EYI1"/>
<evidence type="ECO:0000256" key="2">
    <source>
        <dbReference type="SAM" id="MobiDB-lite"/>
    </source>
</evidence>
<dbReference type="OrthoDB" id="3798432at2759"/>
<feature type="region of interest" description="Disordered" evidence="2">
    <location>
        <begin position="363"/>
        <end position="420"/>
    </location>
</feature>
<dbReference type="Proteomes" id="UP000663193">
    <property type="component" value="Chromosome 5"/>
</dbReference>
<feature type="compositionally biased region" description="Polar residues" evidence="2">
    <location>
        <begin position="385"/>
        <end position="407"/>
    </location>
</feature>
<accession>A0A7U2EYI1</accession>
<sequence length="703" mass="78312">MASKDTLLNSILAHFEPKLRDLASQQDQLMNMRESLLVQREDALADKKAVREQRIRTVNAEVALMNAFRKHYKQLDRPLPKNLMDAYEAAEKQQQELRSWEESLLEAEEDLGASEWTFADLETEFYQYKITQLFSDDINTEDIKNLIKGGGSLKPDQDLDFQPSIQAQYQTIEFKHNQLSKRFEALRKQQALRLDTFTQSGDMSLVLAENNQMKLEAEALSNGLLGMIADHDIQLQQLRPGLRLGPNAPFKKLHLVSEPNGDRSHHDDDVKTAYTSRSEGALPSTVNDVSVDERMADWSLQSLKMSALDKLRYLNILQSKLEVQRPTVLDFDLLEPLITNLWRTEDVDQSARHLSDVLVNTPRIKGSSDADTEEAKPSFEPGTPTHYSLPQSEDTVTHGDNNIQHGQLSDLPNFPSVSTHAPGTTMSAIVKVCRSGSKASVGQKPQNLVSRNAYTGSSFENIISIDSISLKQESSSLIRHVVNDETLQKITPDSISPTIAQGENSKLAVRIGPWPLNEKMAVMTFGLKTVDFLLWVDSIGVTNTLGLGKGTSCPQATDTDGRYPLKAFLQALIGNYVLCLHLPPLGLQRPQFSSIARALYDAFLTSGDLSLMSSTDCVLYISVLSRDSGVWSSAPVLPGDSAVRKPRFHAELSQSGSICLYIKPWKDQKILPMYNGRTRLQIMNDGQLIMGSEMGMCSMCVPS</sequence>
<organism evidence="3 4">
    <name type="scientific">Phaeosphaeria nodorum (strain SN15 / ATCC MYA-4574 / FGSC 10173)</name>
    <name type="common">Glume blotch fungus</name>
    <name type="synonym">Parastagonospora nodorum</name>
    <dbReference type="NCBI Taxonomy" id="321614"/>
    <lineage>
        <taxon>Eukaryota</taxon>
        <taxon>Fungi</taxon>
        <taxon>Dikarya</taxon>
        <taxon>Ascomycota</taxon>
        <taxon>Pezizomycotina</taxon>
        <taxon>Dothideomycetes</taxon>
        <taxon>Pleosporomycetidae</taxon>
        <taxon>Pleosporales</taxon>
        <taxon>Pleosporineae</taxon>
        <taxon>Phaeosphaeriaceae</taxon>
        <taxon>Parastagonospora</taxon>
    </lineage>
</organism>
<keyword evidence="4" id="KW-1185">Reference proteome</keyword>
<dbReference type="EMBL" id="CP069027">
    <property type="protein sequence ID" value="QRC95267.1"/>
    <property type="molecule type" value="Genomic_DNA"/>
</dbReference>
<dbReference type="VEuPathDB" id="FungiDB:JI435_029670"/>
<feature type="coiled-coil region" evidence="1">
    <location>
        <begin position="83"/>
        <end position="110"/>
    </location>
</feature>
<evidence type="ECO:0000313" key="3">
    <source>
        <dbReference type="EMBL" id="QRC95267.1"/>
    </source>
</evidence>
<evidence type="ECO:0000313" key="4">
    <source>
        <dbReference type="Proteomes" id="UP000663193"/>
    </source>
</evidence>
<proteinExistence type="predicted"/>